<dbReference type="Gramene" id="Psat2g187400.1">
    <property type="protein sequence ID" value="Psat2g187400.1.cds"/>
    <property type="gene ID" value="Psat2g187400"/>
</dbReference>
<name>A0A9D4YKP6_PEA</name>
<keyword evidence="2" id="KW-1185">Reference proteome</keyword>
<sequence length="184" mass="19887">MKNQGGYVPPAYIPLGQSDSDAMSVSLHHGDDSSNGSNQMQPQWSSGICACCDDMQSCCIGCFCPCYLFGKNAEFLGSGTFVGSCVTHFILWSLINAACCIITDGLFWGLPGCLVSCYACGYRGTLRSKHNLPEAPCGDFVTHFCCHVCAICQEYREIRERAGDSEATVVTAPTVQTMQQDSMQ</sequence>
<dbReference type="Gramene" id="Psat02G0548600-T1">
    <property type="protein sequence ID" value="KAI5440163.1"/>
    <property type="gene ID" value="KIW84_025486"/>
</dbReference>
<accession>A0A9D4YKP6</accession>
<dbReference type="Pfam" id="PF04749">
    <property type="entry name" value="PLAC8"/>
    <property type="match status" value="1"/>
</dbReference>
<proteinExistence type="predicted"/>
<comment type="caution">
    <text evidence="1">The sequence shown here is derived from an EMBL/GenBank/DDBJ whole genome shotgun (WGS) entry which is preliminary data.</text>
</comment>
<dbReference type="AlphaFoldDB" id="A0A9D4YKP6"/>
<gene>
    <name evidence="1" type="ORF">KIW84_025486</name>
</gene>
<dbReference type="EMBL" id="JAMSHJ010000002">
    <property type="protein sequence ID" value="KAI5440163.1"/>
    <property type="molecule type" value="Genomic_DNA"/>
</dbReference>
<dbReference type="PANTHER" id="PTHR15907">
    <property type="entry name" value="DUF614 FAMILY PROTEIN-RELATED"/>
    <property type="match status" value="1"/>
</dbReference>
<dbReference type="InterPro" id="IPR006461">
    <property type="entry name" value="PLAC_motif_containing"/>
</dbReference>
<reference evidence="1 2" key="1">
    <citation type="journal article" date="2022" name="Nat. Genet.">
        <title>Improved pea reference genome and pan-genome highlight genomic features and evolutionary characteristics.</title>
        <authorList>
            <person name="Yang T."/>
            <person name="Liu R."/>
            <person name="Luo Y."/>
            <person name="Hu S."/>
            <person name="Wang D."/>
            <person name="Wang C."/>
            <person name="Pandey M.K."/>
            <person name="Ge S."/>
            <person name="Xu Q."/>
            <person name="Li N."/>
            <person name="Li G."/>
            <person name="Huang Y."/>
            <person name="Saxena R.K."/>
            <person name="Ji Y."/>
            <person name="Li M."/>
            <person name="Yan X."/>
            <person name="He Y."/>
            <person name="Liu Y."/>
            <person name="Wang X."/>
            <person name="Xiang C."/>
            <person name="Varshney R.K."/>
            <person name="Ding H."/>
            <person name="Gao S."/>
            <person name="Zong X."/>
        </authorList>
    </citation>
    <scope>NUCLEOTIDE SEQUENCE [LARGE SCALE GENOMIC DNA]</scope>
    <source>
        <strain evidence="1 2">cv. Zhongwan 6</strain>
    </source>
</reference>
<dbReference type="Gramene" id="PSAT_LOCUS7718_t1">
    <property type="protein sequence ID" value="CAL5187469.1"/>
    <property type="gene ID" value="PSAT_LOCUS7718"/>
</dbReference>
<dbReference type="NCBIfam" id="TIGR01571">
    <property type="entry name" value="A_thal_Cys_rich"/>
    <property type="match status" value="1"/>
</dbReference>
<organism evidence="1 2">
    <name type="scientific">Pisum sativum</name>
    <name type="common">Garden pea</name>
    <name type="synonym">Lathyrus oleraceus</name>
    <dbReference type="NCBI Taxonomy" id="3888"/>
    <lineage>
        <taxon>Eukaryota</taxon>
        <taxon>Viridiplantae</taxon>
        <taxon>Streptophyta</taxon>
        <taxon>Embryophyta</taxon>
        <taxon>Tracheophyta</taxon>
        <taxon>Spermatophyta</taxon>
        <taxon>Magnoliopsida</taxon>
        <taxon>eudicotyledons</taxon>
        <taxon>Gunneridae</taxon>
        <taxon>Pentapetalae</taxon>
        <taxon>rosids</taxon>
        <taxon>fabids</taxon>
        <taxon>Fabales</taxon>
        <taxon>Fabaceae</taxon>
        <taxon>Papilionoideae</taxon>
        <taxon>50 kb inversion clade</taxon>
        <taxon>NPAAA clade</taxon>
        <taxon>Hologalegina</taxon>
        <taxon>IRL clade</taxon>
        <taxon>Fabeae</taxon>
        <taxon>Lathyrus</taxon>
    </lineage>
</organism>
<dbReference type="OrthoDB" id="1045822at2759"/>
<evidence type="ECO:0000313" key="2">
    <source>
        <dbReference type="Proteomes" id="UP001058974"/>
    </source>
</evidence>
<dbReference type="Proteomes" id="UP001058974">
    <property type="component" value="Chromosome 2"/>
</dbReference>
<protein>
    <submittedName>
        <fullName evidence="1">Protein PLANT CADMIUM RESISTANCE 10</fullName>
    </submittedName>
</protein>
<evidence type="ECO:0000313" key="1">
    <source>
        <dbReference type="EMBL" id="KAI5440163.1"/>
    </source>
</evidence>